<feature type="transmembrane region" description="Helical" evidence="10">
    <location>
        <begin position="211"/>
        <end position="238"/>
    </location>
</feature>
<keyword evidence="4 10" id="KW-1133">Transmembrane helix</keyword>
<evidence type="ECO:0000256" key="2">
    <source>
        <dbReference type="ARBA" id="ARBA00022475"/>
    </source>
</evidence>
<dbReference type="AlphaFoldDB" id="A0A2P0ZUC0"/>
<name>A0A2P0ZUC0_HYLAI</name>
<feature type="transmembrane region" description="Helical" evidence="10">
    <location>
        <begin position="307"/>
        <end position="329"/>
    </location>
</feature>
<evidence type="ECO:0000256" key="8">
    <source>
        <dbReference type="ARBA" id="ARBA00023180"/>
    </source>
</evidence>
<evidence type="ECO:0000256" key="9">
    <source>
        <dbReference type="ARBA" id="ARBA00023224"/>
    </source>
</evidence>
<feature type="domain" description="G-protein coupled receptors family 1 profile" evidence="11">
    <location>
        <begin position="63"/>
        <end position="326"/>
    </location>
</feature>
<dbReference type="GO" id="GO:0042277">
    <property type="term" value="F:peptide binding"/>
    <property type="evidence" value="ECO:0007669"/>
    <property type="project" value="TreeGrafter"/>
</dbReference>
<dbReference type="PANTHER" id="PTHR24241:SF59">
    <property type="entry name" value="ADIPOKINETIC HORMONE RECEPTOR, ISOFORM C"/>
    <property type="match status" value="1"/>
</dbReference>
<keyword evidence="8 10" id="KW-0325">Glycoprotein</keyword>
<keyword evidence="2" id="KW-1003">Cell membrane</keyword>
<dbReference type="InterPro" id="IPR017452">
    <property type="entry name" value="GPCR_Rhodpsn_7TM"/>
</dbReference>
<dbReference type="EMBL" id="MG562511">
    <property type="protein sequence ID" value="AVI00624.1"/>
    <property type="molecule type" value="mRNA"/>
</dbReference>
<evidence type="ECO:0000256" key="7">
    <source>
        <dbReference type="ARBA" id="ARBA00023170"/>
    </source>
</evidence>
<evidence type="ECO:0000256" key="10">
    <source>
        <dbReference type="RuleBase" id="RU046427"/>
    </source>
</evidence>
<keyword evidence="9 10" id="KW-0807">Transducer</keyword>
<accession>A0A2P0ZUC0</accession>
<keyword evidence="7 10" id="KW-0675">Receptor</keyword>
<dbReference type="PROSITE" id="PS50262">
    <property type="entry name" value="G_PROTEIN_RECEP_F1_2"/>
    <property type="match status" value="1"/>
</dbReference>
<feature type="transmembrane region" description="Helical" evidence="10">
    <location>
        <begin position="50"/>
        <end position="72"/>
    </location>
</feature>
<sequence>MKELKDSPDASETVQDHRILLDWSDTTNISDPEHHLPINMQFNDGHRLSITVYSVLMVFSAVANITILVLLVKRRRQQPSRINTMLMHLAIADLLVTFLMMPLEIAWAFTVQWLAGDVMCRIMSFFRIFGLYLSSFVLCCISIDRYYAVLKPLHLVDLDRREKCLIISAWMGAVICSTPQMFLFHTENHPNITWYVQCVTYHSFPTYAQELAYSISGMVMMYAFPLGVIIFSYASILLEIFRRTRNPGCADSVTRSSLGFLGKAKIRTLKMTIIIVFVFFVCWTPYHVMCVWYWYDRDSALHVDQRIQKGLFLFACTNSCANPVVYGIFNIRARRKTAKCSCRESGRSKCSRSHKDVVCLYSWKRSTKQQMSTRQDTYVSCTDAQTEALQRNNIEK</sequence>
<dbReference type="Pfam" id="PF00001">
    <property type="entry name" value="7tm_1"/>
    <property type="match status" value="1"/>
</dbReference>
<dbReference type="GO" id="GO:0005000">
    <property type="term" value="F:vasopressin receptor activity"/>
    <property type="evidence" value="ECO:0007669"/>
    <property type="project" value="InterPro"/>
</dbReference>
<evidence type="ECO:0000259" key="11">
    <source>
        <dbReference type="PROSITE" id="PS50262"/>
    </source>
</evidence>
<keyword evidence="5 10" id="KW-0297">G-protein coupled receptor</keyword>
<dbReference type="PRINTS" id="PR00237">
    <property type="entry name" value="GPCRRHODOPSN"/>
</dbReference>
<dbReference type="PRINTS" id="PR00896">
    <property type="entry name" value="VASOPRESSINR"/>
</dbReference>
<dbReference type="SUPFAM" id="SSF81321">
    <property type="entry name" value="Family A G protein-coupled receptor-like"/>
    <property type="match status" value="1"/>
</dbReference>
<dbReference type="Gene3D" id="1.20.1070.10">
    <property type="entry name" value="Rhodopsin 7-helix transmembrane proteins"/>
    <property type="match status" value="1"/>
</dbReference>
<protein>
    <submittedName>
        <fullName evidence="12">Adipokinetic hormone receptor</fullName>
    </submittedName>
</protein>
<keyword evidence="3 10" id="KW-0812">Transmembrane</keyword>
<evidence type="ECO:0000256" key="5">
    <source>
        <dbReference type="ARBA" id="ARBA00023040"/>
    </source>
</evidence>
<dbReference type="InterPro" id="IPR000276">
    <property type="entry name" value="GPCR_Rhodpsn"/>
</dbReference>
<feature type="transmembrane region" description="Helical" evidence="10">
    <location>
        <begin position="164"/>
        <end position="184"/>
    </location>
</feature>
<evidence type="ECO:0000256" key="3">
    <source>
        <dbReference type="ARBA" id="ARBA00022692"/>
    </source>
</evidence>
<proteinExistence type="evidence at transcript level"/>
<feature type="transmembrane region" description="Helical" evidence="10">
    <location>
        <begin position="122"/>
        <end position="143"/>
    </location>
</feature>
<dbReference type="PANTHER" id="PTHR24241">
    <property type="entry name" value="NEUROPEPTIDE RECEPTOR-RELATED G-PROTEIN COUPLED RECEPTOR"/>
    <property type="match status" value="1"/>
</dbReference>
<reference evidence="12" key="1">
    <citation type="journal article" date="2018" name="Int. J. Mol. Sci.">
        <title>Analysis of Peptide Ligand Specificity of Different Insect Adipokinetic Hormone Receptors.</title>
        <authorList>
            <person name="Marchal E."/>
            <person name="Schellens S."/>
            <person name="Monjon E."/>
            <person name="Bruyninckx E."/>
            <person name="Marco H.G."/>
            <person name="Gade G."/>
            <person name="Vanden Broeck J."/>
            <person name="Verlinden H."/>
        </authorList>
    </citation>
    <scope>NUCLEOTIDE SEQUENCE</scope>
</reference>
<dbReference type="PROSITE" id="PS00237">
    <property type="entry name" value="G_PROTEIN_RECEP_F1_1"/>
    <property type="match status" value="1"/>
</dbReference>
<evidence type="ECO:0000256" key="4">
    <source>
        <dbReference type="ARBA" id="ARBA00022989"/>
    </source>
</evidence>
<dbReference type="GO" id="GO:0097003">
    <property type="term" value="F:adipokinetic hormone receptor activity"/>
    <property type="evidence" value="ECO:0007669"/>
    <property type="project" value="TreeGrafter"/>
</dbReference>
<dbReference type="GO" id="GO:0032870">
    <property type="term" value="P:cellular response to hormone stimulus"/>
    <property type="evidence" value="ECO:0007669"/>
    <property type="project" value="TreeGrafter"/>
</dbReference>
<dbReference type="InterPro" id="IPR001817">
    <property type="entry name" value="Vasoprsn_rcpt"/>
</dbReference>
<evidence type="ECO:0000256" key="6">
    <source>
        <dbReference type="ARBA" id="ARBA00023136"/>
    </source>
</evidence>
<evidence type="ECO:0000256" key="1">
    <source>
        <dbReference type="ARBA" id="ARBA00004651"/>
    </source>
</evidence>
<comment type="subcellular location">
    <subcellularLocation>
        <location evidence="1 10">Cell membrane</location>
        <topology evidence="1 10">Multi-pass membrane protein</topology>
    </subcellularLocation>
</comment>
<organism evidence="12">
    <name type="scientific">Hylobius abietis</name>
    <name type="common">Large pine weevil</name>
    <dbReference type="NCBI Taxonomy" id="201999"/>
    <lineage>
        <taxon>Eukaryota</taxon>
        <taxon>Metazoa</taxon>
        <taxon>Ecdysozoa</taxon>
        <taxon>Arthropoda</taxon>
        <taxon>Hexapoda</taxon>
        <taxon>Insecta</taxon>
        <taxon>Pterygota</taxon>
        <taxon>Neoptera</taxon>
        <taxon>Endopterygota</taxon>
        <taxon>Coleoptera</taxon>
        <taxon>Polyphaga</taxon>
        <taxon>Cucujiformia</taxon>
        <taxon>Curculionidae</taxon>
        <taxon>Molytinae</taxon>
        <taxon>Hylobiini</taxon>
        <taxon>Hylobius</taxon>
    </lineage>
</organism>
<feature type="transmembrane region" description="Helical" evidence="10">
    <location>
        <begin position="84"/>
        <end position="110"/>
    </location>
</feature>
<evidence type="ECO:0000313" key="12">
    <source>
        <dbReference type="EMBL" id="AVI00624.1"/>
    </source>
</evidence>
<dbReference type="GO" id="GO:0005886">
    <property type="term" value="C:plasma membrane"/>
    <property type="evidence" value="ECO:0007669"/>
    <property type="project" value="UniProtKB-SubCell"/>
</dbReference>
<feature type="transmembrane region" description="Helical" evidence="10">
    <location>
        <begin position="273"/>
        <end position="295"/>
    </location>
</feature>
<comment type="similarity">
    <text evidence="10">Belongs to the G-protein coupled receptor 1 family. Vasopressin/oxytocin receptor subfamily.</text>
</comment>
<dbReference type="CDD" id="cd15382">
    <property type="entry name" value="7tmA_AKHR"/>
    <property type="match status" value="1"/>
</dbReference>
<keyword evidence="6 10" id="KW-0472">Membrane</keyword>